<dbReference type="PANTHER" id="PTHR10543:SF89">
    <property type="entry name" value="CAROTENOID 9,10(9',10')-CLEAVAGE DIOXYGENASE 1"/>
    <property type="match status" value="1"/>
</dbReference>
<dbReference type="AlphaFoldDB" id="A0A3N6P9N6"/>
<keyword evidence="2 5" id="KW-0479">Metal-binding</keyword>
<gene>
    <name evidence="6" type="ORF">D5R40_16860</name>
</gene>
<dbReference type="OrthoDB" id="6636843at2"/>
<organism evidence="6 7">
    <name type="scientific">Okeania hirsuta</name>
    <dbReference type="NCBI Taxonomy" id="1458930"/>
    <lineage>
        <taxon>Bacteria</taxon>
        <taxon>Bacillati</taxon>
        <taxon>Cyanobacteriota</taxon>
        <taxon>Cyanophyceae</taxon>
        <taxon>Oscillatoriophycideae</taxon>
        <taxon>Oscillatoriales</taxon>
        <taxon>Microcoleaceae</taxon>
        <taxon>Okeania</taxon>
    </lineage>
</organism>
<comment type="similarity">
    <text evidence="1">Belongs to the carotenoid oxygenase family.</text>
</comment>
<name>A0A3N6P9N6_9CYAN</name>
<dbReference type="GO" id="GO:0046872">
    <property type="term" value="F:metal ion binding"/>
    <property type="evidence" value="ECO:0007669"/>
    <property type="project" value="UniProtKB-KW"/>
</dbReference>
<dbReference type="Pfam" id="PF03055">
    <property type="entry name" value="RPE65"/>
    <property type="match status" value="1"/>
</dbReference>
<reference evidence="6 7" key="1">
    <citation type="journal article" date="2018" name="ACS Chem. Biol.">
        <title>Ketoreductase domain dysfunction expands chemodiversity: malyngamide biosynthesis in the cyanobacterium Okeania hirsuta.</title>
        <authorList>
            <person name="Moss N.A."/>
            <person name="Leao T."/>
            <person name="Rankin M."/>
            <person name="McCullough T.M."/>
            <person name="Qu P."/>
            <person name="Korobeynikov A."/>
            <person name="Smith J.L."/>
            <person name="Gerwick L."/>
            <person name="Gerwick W.H."/>
        </authorList>
    </citation>
    <scope>NUCLEOTIDE SEQUENCE [LARGE SCALE GENOMIC DNA]</scope>
    <source>
        <strain evidence="6 7">PAB10Feb10-1</strain>
    </source>
</reference>
<keyword evidence="6" id="KW-0223">Dioxygenase</keyword>
<keyword evidence="3" id="KW-0560">Oxidoreductase</keyword>
<feature type="binding site" evidence="5">
    <location>
        <position position="214"/>
    </location>
    <ligand>
        <name>Fe cation</name>
        <dbReference type="ChEBI" id="CHEBI:24875"/>
        <note>catalytic</note>
    </ligand>
</feature>
<evidence type="ECO:0000256" key="5">
    <source>
        <dbReference type="PIRSR" id="PIRSR604294-1"/>
    </source>
</evidence>
<dbReference type="GO" id="GO:0016121">
    <property type="term" value="P:carotene catabolic process"/>
    <property type="evidence" value="ECO:0007669"/>
    <property type="project" value="TreeGrafter"/>
</dbReference>
<feature type="binding site" evidence="5">
    <location>
        <position position="278"/>
    </location>
    <ligand>
        <name>Fe cation</name>
        <dbReference type="ChEBI" id="CHEBI:24875"/>
        <note>catalytic</note>
    </ligand>
</feature>
<feature type="binding site" evidence="5">
    <location>
        <position position="165"/>
    </location>
    <ligand>
        <name>Fe cation</name>
        <dbReference type="ChEBI" id="CHEBI:24875"/>
        <note>catalytic</note>
    </ligand>
</feature>
<evidence type="ECO:0000313" key="7">
    <source>
        <dbReference type="Proteomes" id="UP000269154"/>
    </source>
</evidence>
<dbReference type="InterPro" id="IPR004294">
    <property type="entry name" value="Carotenoid_Oase"/>
</dbReference>
<evidence type="ECO:0000313" key="6">
    <source>
        <dbReference type="EMBL" id="RQH39600.1"/>
    </source>
</evidence>
<dbReference type="GO" id="GO:0010436">
    <property type="term" value="F:carotenoid dioxygenase activity"/>
    <property type="evidence" value="ECO:0007669"/>
    <property type="project" value="TreeGrafter"/>
</dbReference>
<evidence type="ECO:0000256" key="1">
    <source>
        <dbReference type="ARBA" id="ARBA00006787"/>
    </source>
</evidence>
<dbReference type="PANTHER" id="PTHR10543">
    <property type="entry name" value="BETA-CAROTENE DIOXYGENASE"/>
    <property type="match status" value="1"/>
</dbReference>
<sequence>MTTTTRFNSYLMGNFAPVSEEITVDNLEIKGELPRDLSGMYVRNGPNPQFTPLGKYDWMDGDGMLHGVRISGGKAEYKNRYVRTGGFEVERDLGYAVWSGRLEPPQVCNPYGPYKNVSNSSVSYHNGKLLTFWEAGLPYAVEVPSLETIGPYLCDGYLDSTFTSHPKVDPMTGELIFFGYALDAPPYLKYGLISSNGELLQIVPINIPVPSGPHDFAITKNYTILIDLPLRFRPERVEQGLPGWIFEKGVPSRFGILPRYGNNEDIRWFEAHPCYINHILNAYEDGDEVILYGCRMSSTHSYASNFRDRDPDENIPRMYGWAFNLKTGAVREGMLDKRPSEFPSVNHRFVGREMRYVYTSRMASLQPLFDGIIKYDFYTGRSITHDFQEQRYGGSVTFAPRIGAIDEDDGWLLTFVYDEKDKCSELLVIDAQNMREDPVARVMLPQRVPYGFHGTWISEMQLINRVC</sequence>
<evidence type="ECO:0000256" key="4">
    <source>
        <dbReference type="ARBA" id="ARBA00023004"/>
    </source>
</evidence>
<dbReference type="Proteomes" id="UP000269154">
    <property type="component" value="Unassembled WGS sequence"/>
</dbReference>
<accession>A0A3N6P9N6</accession>
<evidence type="ECO:0000256" key="3">
    <source>
        <dbReference type="ARBA" id="ARBA00023002"/>
    </source>
</evidence>
<comment type="caution">
    <text evidence="6">The sequence shown here is derived from an EMBL/GenBank/DDBJ whole genome shotgun (WGS) entry which is preliminary data.</text>
</comment>
<dbReference type="RefSeq" id="WP_124144592.1">
    <property type="nucleotide sequence ID" value="NZ_CAWOKI010000027.1"/>
</dbReference>
<comment type="cofactor">
    <cofactor evidence="5">
        <name>Fe(2+)</name>
        <dbReference type="ChEBI" id="CHEBI:29033"/>
    </cofactor>
    <text evidence="5">Binds 1 Fe(2+) ion per subunit.</text>
</comment>
<protein>
    <submittedName>
        <fullName evidence="6">9-cis-epoxycarotenoid dioxygenase</fullName>
    </submittedName>
</protein>
<keyword evidence="4 5" id="KW-0408">Iron</keyword>
<feature type="binding site" evidence="5">
    <location>
        <position position="453"/>
    </location>
    <ligand>
        <name>Fe cation</name>
        <dbReference type="ChEBI" id="CHEBI:24875"/>
        <note>catalytic</note>
    </ligand>
</feature>
<proteinExistence type="inferred from homology"/>
<dbReference type="EMBL" id="RCBY01000093">
    <property type="protein sequence ID" value="RQH39600.1"/>
    <property type="molecule type" value="Genomic_DNA"/>
</dbReference>
<keyword evidence="7" id="KW-1185">Reference proteome</keyword>
<evidence type="ECO:0000256" key="2">
    <source>
        <dbReference type="ARBA" id="ARBA00022723"/>
    </source>
</evidence>